<evidence type="ECO:0000313" key="2">
    <source>
        <dbReference type="EMBL" id="KAJ7314539.1"/>
    </source>
</evidence>
<sequence>MDRYTARLGGEKKKENKSSSHVAKIIIYSHRVETASHLRHPPTQMTWRDITGLPLPRALLPFLVQSRDLSASSGDFLSEGPNVMRCRPRRDSSSPRLSSNKMEDANMQTTHMRQLSRRTDRDKILVVHSGDEDKDHDSNNDNEVKSDKNDDMTRHGLERHLSARSTRKPSPPVSGHGSPWLGPLVDRNENTIYLHMLDPCDYSSDEDDPSSTRRSASAGALIKSLPSAMGYFAPEPVPQCWTNRICRQLSLSFDVCFVQFQKLWCPLRGFECWLRSREDSVRSMTSILVQLARYMCVLIQLDGGERRMAATFLV</sequence>
<accession>A0AAD6ZAG0</accession>
<keyword evidence="3" id="KW-1185">Reference proteome</keyword>
<dbReference type="EMBL" id="JARIHO010000066">
    <property type="protein sequence ID" value="KAJ7314539.1"/>
    <property type="molecule type" value="Genomic_DNA"/>
</dbReference>
<feature type="compositionally biased region" description="Basic and acidic residues" evidence="1">
    <location>
        <begin position="1"/>
        <end position="18"/>
    </location>
</feature>
<evidence type="ECO:0000256" key="1">
    <source>
        <dbReference type="SAM" id="MobiDB-lite"/>
    </source>
</evidence>
<feature type="region of interest" description="Disordered" evidence="1">
    <location>
        <begin position="1"/>
        <end position="20"/>
    </location>
</feature>
<reference evidence="2" key="1">
    <citation type="submission" date="2023-03" db="EMBL/GenBank/DDBJ databases">
        <title>Massive genome expansion in bonnet fungi (Mycena s.s.) driven by repeated elements and novel gene families across ecological guilds.</title>
        <authorList>
            <consortium name="Lawrence Berkeley National Laboratory"/>
            <person name="Harder C.B."/>
            <person name="Miyauchi S."/>
            <person name="Viragh M."/>
            <person name="Kuo A."/>
            <person name="Thoen E."/>
            <person name="Andreopoulos B."/>
            <person name="Lu D."/>
            <person name="Skrede I."/>
            <person name="Drula E."/>
            <person name="Henrissat B."/>
            <person name="Morin E."/>
            <person name="Kohler A."/>
            <person name="Barry K."/>
            <person name="LaButti K."/>
            <person name="Morin E."/>
            <person name="Salamov A."/>
            <person name="Lipzen A."/>
            <person name="Mereny Z."/>
            <person name="Hegedus B."/>
            <person name="Baldrian P."/>
            <person name="Stursova M."/>
            <person name="Weitz H."/>
            <person name="Taylor A."/>
            <person name="Grigoriev I.V."/>
            <person name="Nagy L.G."/>
            <person name="Martin F."/>
            <person name="Kauserud H."/>
        </authorList>
    </citation>
    <scope>NUCLEOTIDE SEQUENCE</scope>
    <source>
        <strain evidence="2">CBHHK002</strain>
    </source>
</reference>
<protein>
    <submittedName>
        <fullName evidence="2">Uncharacterized protein</fullName>
    </submittedName>
</protein>
<proteinExistence type="predicted"/>
<dbReference type="AlphaFoldDB" id="A0AAD6ZAG0"/>
<gene>
    <name evidence="2" type="ORF">DFH08DRAFT_1087155</name>
</gene>
<dbReference type="Proteomes" id="UP001218218">
    <property type="component" value="Unassembled WGS sequence"/>
</dbReference>
<name>A0AAD6ZAG0_9AGAR</name>
<comment type="caution">
    <text evidence="2">The sequence shown here is derived from an EMBL/GenBank/DDBJ whole genome shotgun (WGS) entry which is preliminary data.</text>
</comment>
<organism evidence="2 3">
    <name type="scientific">Mycena albidolilacea</name>
    <dbReference type="NCBI Taxonomy" id="1033008"/>
    <lineage>
        <taxon>Eukaryota</taxon>
        <taxon>Fungi</taxon>
        <taxon>Dikarya</taxon>
        <taxon>Basidiomycota</taxon>
        <taxon>Agaricomycotina</taxon>
        <taxon>Agaricomycetes</taxon>
        <taxon>Agaricomycetidae</taxon>
        <taxon>Agaricales</taxon>
        <taxon>Marasmiineae</taxon>
        <taxon>Mycenaceae</taxon>
        <taxon>Mycena</taxon>
    </lineage>
</organism>
<feature type="compositionally biased region" description="Basic and acidic residues" evidence="1">
    <location>
        <begin position="117"/>
        <end position="161"/>
    </location>
</feature>
<evidence type="ECO:0000313" key="3">
    <source>
        <dbReference type="Proteomes" id="UP001218218"/>
    </source>
</evidence>
<feature type="region of interest" description="Disordered" evidence="1">
    <location>
        <begin position="72"/>
        <end position="181"/>
    </location>
</feature>